<dbReference type="Proteomes" id="UP000639516">
    <property type="component" value="Unassembled WGS sequence"/>
</dbReference>
<dbReference type="InterPro" id="IPR029033">
    <property type="entry name" value="His_PPase_superfam"/>
</dbReference>
<dbReference type="RefSeq" id="WP_188107566.1">
    <property type="nucleotide sequence ID" value="NZ_JAANIH010000083.1"/>
</dbReference>
<dbReference type="EMBL" id="JAATTO010000052">
    <property type="protein sequence ID" value="MBC9982597.1"/>
    <property type="molecule type" value="Genomic_DNA"/>
</dbReference>
<gene>
    <name evidence="1" type="ORF">HA482_30765</name>
</gene>
<dbReference type="CDD" id="cd07040">
    <property type="entry name" value="HP"/>
    <property type="match status" value="1"/>
</dbReference>
<dbReference type="SUPFAM" id="SSF53254">
    <property type="entry name" value="Phosphoglycerate mutase-like"/>
    <property type="match status" value="1"/>
</dbReference>
<keyword evidence="2" id="KW-1185">Reference proteome</keyword>
<dbReference type="Gene3D" id="3.40.50.1240">
    <property type="entry name" value="Phosphoglycerate mutase-like"/>
    <property type="match status" value="1"/>
</dbReference>
<accession>A0ABR7UFE9</accession>
<comment type="caution">
    <text evidence="1">The sequence shown here is derived from an EMBL/GenBank/DDBJ whole genome shotgun (WGS) entry which is preliminary data.</text>
</comment>
<dbReference type="InterPro" id="IPR018247">
    <property type="entry name" value="EF_Hand_1_Ca_BS"/>
</dbReference>
<organism evidence="1 2">
    <name type="scientific">Bradyrhizobium campsiandrae</name>
    <dbReference type="NCBI Taxonomy" id="1729892"/>
    <lineage>
        <taxon>Bacteria</taxon>
        <taxon>Pseudomonadati</taxon>
        <taxon>Pseudomonadota</taxon>
        <taxon>Alphaproteobacteria</taxon>
        <taxon>Hyphomicrobiales</taxon>
        <taxon>Nitrobacteraceae</taxon>
        <taxon>Bradyrhizobium</taxon>
    </lineage>
</organism>
<reference evidence="1 2" key="1">
    <citation type="journal article" date="2020" name="Arch. Microbiol.">
        <title>Bradyrhizobium campsiandrae sp. nov., a nitrogen-fixing bacterial strain isolated from a native leguminous tree from the Amazon adapted to flooded conditions.</title>
        <authorList>
            <person name="Cabral Michel D."/>
            <person name="Martins da Costa E."/>
            <person name="Azarias Guimaraes A."/>
            <person name="Soares de Carvalho T."/>
            <person name="Santos de Castro Caputo P."/>
            <person name="Willems A."/>
            <person name="de Souza Moreira F.M."/>
        </authorList>
    </citation>
    <scope>NUCLEOTIDE SEQUENCE [LARGE SCALE GENOMIC DNA]</scope>
    <source>
        <strain evidence="2">INPA 384B</strain>
    </source>
</reference>
<name>A0ABR7UFE9_9BRAD</name>
<dbReference type="Pfam" id="PF00300">
    <property type="entry name" value="His_Phos_1"/>
    <property type="match status" value="1"/>
</dbReference>
<sequence>MPTDIVRYLTHPQVQIDPDVPVPQWGLSPVGRARTEAIASATWLAHTTQIVSSGERKAIETAEIIARKLGLMIEIREAMHENDRSATGFLEPAEFEAVADRFFAEPQLSVRGWERAIDAQARIVREADAVLARSRPGDILFVGHGAIGTLLFCHHAGLAIDRAHDQPAGGGHVFALTCDTRQVLHGWRKMEDALPG</sequence>
<protein>
    <submittedName>
        <fullName evidence="1">Histidine phosphatase family protein</fullName>
    </submittedName>
</protein>
<evidence type="ECO:0000313" key="2">
    <source>
        <dbReference type="Proteomes" id="UP000639516"/>
    </source>
</evidence>
<dbReference type="InterPro" id="IPR013078">
    <property type="entry name" value="His_Pase_superF_clade-1"/>
</dbReference>
<proteinExistence type="predicted"/>
<dbReference type="PROSITE" id="PS00018">
    <property type="entry name" value="EF_HAND_1"/>
    <property type="match status" value="1"/>
</dbReference>
<evidence type="ECO:0000313" key="1">
    <source>
        <dbReference type="EMBL" id="MBC9982597.1"/>
    </source>
</evidence>